<feature type="domain" description="Molybdopterin dinucleotide-binding" evidence="3">
    <location>
        <begin position="7"/>
        <end position="92"/>
    </location>
</feature>
<keyword evidence="1" id="KW-0479">Metal-binding</keyword>
<dbReference type="InterPro" id="IPR006655">
    <property type="entry name" value="Mopterin_OxRdtase_prok_CS"/>
</dbReference>
<dbReference type="GO" id="GO:0046872">
    <property type="term" value="F:metal ion binding"/>
    <property type="evidence" value="ECO:0007669"/>
    <property type="project" value="UniProtKB-KW"/>
</dbReference>
<dbReference type="GO" id="GO:0022904">
    <property type="term" value="P:respiratory electron transport chain"/>
    <property type="evidence" value="ECO:0007669"/>
    <property type="project" value="TreeGrafter"/>
</dbReference>
<dbReference type="Proteomes" id="UP000310719">
    <property type="component" value="Chromosome"/>
</dbReference>
<evidence type="ECO:0000259" key="3">
    <source>
        <dbReference type="Pfam" id="PF01568"/>
    </source>
</evidence>
<dbReference type="GO" id="GO:0016020">
    <property type="term" value="C:membrane"/>
    <property type="evidence" value="ECO:0007669"/>
    <property type="project" value="TreeGrafter"/>
</dbReference>
<evidence type="ECO:0000256" key="1">
    <source>
        <dbReference type="ARBA" id="ARBA00022723"/>
    </source>
</evidence>
<accession>A0A4U9HF48</accession>
<dbReference type="Gene3D" id="1.20.5.460">
    <property type="entry name" value="Single helix bin"/>
    <property type="match status" value="1"/>
</dbReference>
<dbReference type="GO" id="GO:0003954">
    <property type="term" value="F:NADH dehydrogenase activity"/>
    <property type="evidence" value="ECO:0007669"/>
    <property type="project" value="TreeGrafter"/>
</dbReference>
<organism evidence="4 5">
    <name type="scientific">Leclercia adecarboxylata</name>
    <dbReference type="NCBI Taxonomy" id="83655"/>
    <lineage>
        <taxon>Bacteria</taxon>
        <taxon>Pseudomonadati</taxon>
        <taxon>Pseudomonadota</taxon>
        <taxon>Gammaproteobacteria</taxon>
        <taxon>Enterobacterales</taxon>
        <taxon>Enterobacteriaceae</taxon>
        <taxon>Leclercia</taxon>
    </lineage>
</organism>
<dbReference type="SUPFAM" id="SSF50692">
    <property type="entry name" value="ADC-like"/>
    <property type="match status" value="1"/>
</dbReference>
<name>A0A4U9HF48_9ENTR</name>
<gene>
    <name evidence="4" type="primary">fdhF_1</name>
    <name evidence="4" type="ORF">NCTC13032_00418</name>
</gene>
<dbReference type="EC" id="1.2.1.2" evidence="4"/>
<evidence type="ECO:0000256" key="2">
    <source>
        <dbReference type="ARBA" id="ARBA00023002"/>
    </source>
</evidence>
<reference evidence="4 5" key="1">
    <citation type="submission" date="2019-05" db="EMBL/GenBank/DDBJ databases">
        <authorList>
            <consortium name="Pathogen Informatics"/>
        </authorList>
    </citation>
    <scope>NUCLEOTIDE SEQUENCE [LARGE SCALE GENOMIC DNA]</scope>
    <source>
        <strain evidence="4 5">NCTC13032</strain>
    </source>
</reference>
<dbReference type="InterPro" id="IPR006657">
    <property type="entry name" value="MoPterin_dinucl-bd_dom"/>
</dbReference>
<dbReference type="GO" id="GO:0043546">
    <property type="term" value="F:molybdopterin cofactor binding"/>
    <property type="evidence" value="ECO:0007669"/>
    <property type="project" value="InterPro"/>
</dbReference>
<proteinExistence type="predicted"/>
<dbReference type="EMBL" id="LR590464">
    <property type="protein sequence ID" value="VTP62572.1"/>
    <property type="molecule type" value="Genomic_DNA"/>
</dbReference>
<dbReference type="PROSITE" id="PS00932">
    <property type="entry name" value="MOLYBDOPTERIN_PROK_3"/>
    <property type="match status" value="1"/>
</dbReference>
<dbReference type="PANTHER" id="PTHR43105">
    <property type="entry name" value="RESPIRATORY NITRATE REDUCTASE"/>
    <property type="match status" value="1"/>
</dbReference>
<dbReference type="InterPro" id="IPR050123">
    <property type="entry name" value="Prok_molybdopt-oxidoreductase"/>
</dbReference>
<evidence type="ECO:0000313" key="5">
    <source>
        <dbReference type="Proteomes" id="UP000310719"/>
    </source>
</evidence>
<keyword evidence="2 4" id="KW-0560">Oxidoreductase</keyword>
<dbReference type="Pfam" id="PF01568">
    <property type="entry name" value="Molydop_binding"/>
    <property type="match status" value="1"/>
</dbReference>
<dbReference type="AlphaFoldDB" id="A0A4U9HF48"/>
<sequence length="120" mass="13484">MTGNCAALSALADEPGYVQINTEDAARLGIEDEALVWVNSRKGRVITRAQVSDRPNVGAVYMTYQWWIGACNELVTENLSPITKTPEYKYCAVRVEPIADQSAAEQYVLEEYNKLKKYFT</sequence>
<dbReference type="InterPro" id="IPR009010">
    <property type="entry name" value="Asp_de-COase-like_dom_sf"/>
</dbReference>
<protein>
    <submittedName>
        <fullName evidence="4">Formate dehydrogenase H</fullName>
        <ecNumber evidence="4">1.2.1.2</ecNumber>
    </submittedName>
</protein>
<dbReference type="Gene3D" id="2.40.40.20">
    <property type="match status" value="1"/>
</dbReference>
<dbReference type="GO" id="GO:1990204">
    <property type="term" value="C:oxidoreductase complex"/>
    <property type="evidence" value="ECO:0007669"/>
    <property type="project" value="UniProtKB-ARBA"/>
</dbReference>
<dbReference type="PANTHER" id="PTHR43105:SF14">
    <property type="entry name" value="FORMATE DEHYDROGENASE H"/>
    <property type="match status" value="1"/>
</dbReference>
<evidence type="ECO:0000313" key="4">
    <source>
        <dbReference type="EMBL" id="VTP62572.1"/>
    </source>
</evidence>